<dbReference type="InterPro" id="IPR035089">
    <property type="entry name" value="Phage_sheath_subtilisin"/>
</dbReference>
<dbReference type="EMBL" id="VBTY01000006">
    <property type="protein sequence ID" value="MDG3493210.1"/>
    <property type="molecule type" value="Genomic_DNA"/>
</dbReference>
<accession>A0A9X4M644</accession>
<evidence type="ECO:0000259" key="3">
    <source>
        <dbReference type="Pfam" id="PF17482"/>
    </source>
</evidence>
<gene>
    <name evidence="4" type="ORF">FEV09_01420</name>
</gene>
<dbReference type="Gene3D" id="3.40.50.11780">
    <property type="match status" value="1"/>
</dbReference>
<dbReference type="Proteomes" id="UP001152872">
    <property type="component" value="Unassembled WGS sequence"/>
</dbReference>
<evidence type="ECO:0000313" key="4">
    <source>
        <dbReference type="EMBL" id="MDG3493210.1"/>
    </source>
</evidence>
<evidence type="ECO:0000313" key="5">
    <source>
        <dbReference type="Proteomes" id="UP001152872"/>
    </source>
</evidence>
<keyword evidence="5" id="KW-1185">Reference proteome</keyword>
<reference evidence="4" key="1">
    <citation type="submission" date="2019-05" db="EMBL/GenBank/DDBJ databases">
        <title>Whole genome sequencing of Pseudanabaena catenata USMAC16.</title>
        <authorList>
            <person name="Khan Z."/>
            <person name="Omar W.M."/>
            <person name="Convey P."/>
            <person name="Merican F."/>
            <person name="Najimudin N."/>
        </authorList>
    </citation>
    <scope>NUCLEOTIDE SEQUENCE</scope>
    <source>
        <strain evidence="4">USMAC16</strain>
    </source>
</reference>
<evidence type="ECO:0000259" key="2">
    <source>
        <dbReference type="Pfam" id="PF04984"/>
    </source>
</evidence>
<comment type="caution">
    <text evidence="4">The sequence shown here is derived from an EMBL/GenBank/DDBJ whole genome shotgun (WGS) entry which is preliminary data.</text>
</comment>
<comment type="similarity">
    <text evidence="1">Belongs to the myoviridae tail sheath protein family.</text>
</comment>
<evidence type="ECO:0000256" key="1">
    <source>
        <dbReference type="ARBA" id="ARBA00008005"/>
    </source>
</evidence>
<dbReference type="InterPro" id="IPR052042">
    <property type="entry name" value="Tail_sheath_structural"/>
</dbReference>
<dbReference type="Pfam" id="PF17482">
    <property type="entry name" value="Phage_sheath_1C"/>
    <property type="match status" value="1"/>
</dbReference>
<dbReference type="Pfam" id="PF04984">
    <property type="entry name" value="Phage_sheath_1"/>
    <property type="match status" value="1"/>
</dbReference>
<protein>
    <submittedName>
        <fullName evidence="4">Phage tail sheath subtilisin-like domain-containing protein</fullName>
    </submittedName>
</protein>
<sequence>MPTYLSPGVYVEEVASGLAPITGVGTSTAGFIGIISLAVPAPISSTKTKSKKEADAEDPATAPSTVETSILAKKGDFIIGDDQYSVVLQDQKKAEDAIATTKSVKVGEVQLCTNFSEFKKYFGDFSTDSGHNILAHAVYGFFRNGGTRCFVTWVKAEKDIDLALERFEAIDEIAIVAAPGVTAKSTLAKIDIHCRLLGDRFAILDTEEEIALDQLEPGGAKILGNSDYAAVYFPWIQVFDPISNAPKFMPPSGYIAGIYARVDNQRGVHKAPANEPILGATGLKQEISKIKQEPLNEAGINCIRNLNGNIRVWGARTLGAGKDNPDFKYINIRRQFNYIRESIDEGTQWTVFEPNTPELWARIRRNISAFLTNEWRKGALFGTTAQEAFFVKCDAETNPIDVRKLGQVVTEIGVSVIEPAEFVIFRITQIVTEEKA</sequence>
<feature type="domain" description="Tail sheath protein C-terminal" evidence="3">
    <location>
        <begin position="323"/>
        <end position="428"/>
    </location>
</feature>
<dbReference type="AlphaFoldDB" id="A0A9X4M644"/>
<dbReference type="InterPro" id="IPR020287">
    <property type="entry name" value="Tail_sheath_C"/>
</dbReference>
<dbReference type="PANTHER" id="PTHR35861:SF1">
    <property type="entry name" value="PHAGE TAIL SHEATH PROTEIN"/>
    <property type="match status" value="1"/>
</dbReference>
<name>A0A9X4M644_9CYAN</name>
<dbReference type="RefSeq" id="WP_009625240.1">
    <property type="nucleotide sequence ID" value="NZ_VBTY01000006.1"/>
</dbReference>
<proteinExistence type="inferred from homology"/>
<feature type="domain" description="Tail sheath protein subtilisin-like" evidence="2">
    <location>
        <begin position="159"/>
        <end position="318"/>
    </location>
</feature>
<organism evidence="4 5">
    <name type="scientific">Pseudanabaena catenata USMAC16</name>
    <dbReference type="NCBI Taxonomy" id="1855837"/>
    <lineage>
        <taxon>Bacteria</taxon>
        <taxon>Bacillati</taxon>
        <taxon>Cyanobacteriota</taxon>
        <taxon>Cyanophyceae</taxon>
        <taxon>Pseudanabaenales</taxon>
        <taxon>Pseudanabaenaceae</taxon>
        <taxon>Pseudanabaena</taxon>
    </lineage>
</organism>
<dbReference type="PANTHER" id="PTHR35861">
    <property type="match status" value="1"/>
</dbReference>